<dbReference type="Pfam" id="PF00041">
    <property type="entry name" value="fn3"/>
    <property type="match status" value="1"/>
</dbReference>
<feature type="disulfide bond" evidence="1">
    <location>
        <begin position="300"/>
        <end position="361"/>
    </location>
</feature>
<dbReference type="Pfam" id="PF00754">
    <property type="entry name" value="F5_F8_type_C"/>
    <property type="match status" value="1"/>
</dbReference>
<dbReference type="InterPro" id="IPR003961">
    <property type="entry name" value="FN3_dom"/>
</dbReference>
<dbReference type="AlphaFoldDB" id="A0A7D9HKT9"/>
<feature type="disulfide bond" evidence="1">
    <location>
        <begin position="331"/>
        <end position="341"/>
    </location>
</feature>
<keyword evidence="3" id="KW-1185">Reference proteome</keyword>
<dbReference type="InterPro" id="IPR000421">
    <property type="entry name" value="FA58C"/>
</dbReference>
<dbReference type="PROSITE" id="PS50287">
    <property type="entry name" value="SRCR_2"/>
    <property type="match status" value="1"/>
</dbReference>
<dbReference type="InterPro" id="IPR036116">
    <property type="entry name" value="FN3_sf"/>
</dbReference>
<feature type="non-terminal residue" evidence="2">
    <location>
        <position position="1"/>
    </location>
</feature>
<dbReference type="PROSITE" id="PS50228">
    <property type="entry name" value="SUEL_LECTIN"/>
    <property type="match status" value="1"/>
</dbReference>
<evidence type="ECO:0000313" key="3">
    <source>
        <dbReference type="Proteomes" id="UP001152795"/>
    </source>
</evidence>
<dbReference type="SUPFAM" id="SSF56487">
    <property type="entry name" value="SRCR-like"/>
    <property type="match status" value="1"/>
</dbReference>
<dbReference type="Proteomes" id="UP001152795">
    <property type="component" value="Unassembled WGS sequence"/>
</dbReference>
<dbReference type="Gene3D" id="2.60.120.740">
    <property type="match status" value="1"/>
</dbReference>
<keyword evidence="1" id="KW-1015">Disulfide bond</keyword>
<dbReference type="OrthoDB" id="10441844at2759"/>
<comment type="caution">
    <text evidence="2">The sequence shown here is derived from an EMBL/GenBank/DDBJ whole genome shotgun (WGS) entry which is preliminary data.</text>
</comment>
<gene>
    <name evidence="2" type="ORF">PACLA_8A027001</name>
</gene>
<dbReference type="InterPro" id="IPR043159">
    <property type="entry name" value="Lectin_gal-bd_sf"/>
</dbReference>
<dbReference type="SMART" id="SM00060">
    <property type="entry name" value="FN3"/>
    <property type="match status" value="1"/>
</dbReference>
<dbReference type="CDD" id="cd00063">
    <property type="entry name" value="FN3"/>
    <property type="match status" value="1"/>
</dbReference>
<comment type="caution">
    <text evidence="1">Lacks conserved residue(s) required for the propagation of feature annotation.</text>
</comment>
<sequence>MPWLLYRWLLLYGLTLFVFKGCQSLFLRHTQSGKCIAAGSQISNSNNARSYWVEMVNNCLNVSAQFRYLDTELLQNIKTGGTLASNATKKMKFLNRLFIHYGKNEQGKKFQNNSDHHLKQTDAGSLFLYEVKFCVQPNRSYVDLKKDGCGDVEQNFTFGSVTQYGTKMKDVHCSPKQYMMIKRADYGDFNKTGFFSDENIDTTCSKLTNCQVKSRCGGNRSCELTMDNNLLPSEYCPDTSKEIYTEYTCVDSSSSTIITAAPIIVLTGSPYRGYITIKDGSTWRYVNEENWDINREKMLCQHLGFKETDANDICSGSILSNYNIATGHFICYNTQLSGTSCCIHLVPSTTPSRISIPYVECKVCDKPILNNVTTFPVFSGSGSSNYRNARFSASGWCASGFTPYLLIDLQKEYHITRVVVMGNRGQTKWSGSYSMTYSHTRSYENSQKITGNKNGYRASTTHVDLFNVRFIKIQSSESQEFCLRIELCGEAQMPAAVQDIKIQASYTSASVTWKLPTSASASSYITHLVIYLNGTEKKRIFRSTQTDIKGFTPYTWYRVEIVTQDGSSQSSNKVASEMFRTKK</sequence>
<dbReference type="InterPro" id="IPR008979">
    <property type="entry name" value="Galactose-bd-like_sf"/>
</dbReference>
<dbReference type="EMBL" id="CACRXK020000992">
    <property type="protein sequence ID" value="CAB3986279.1"/>
    <property type="molecule type" value="Genomic_DNA"/>
</dbReference>
<dbReference type="Pfam" id="PF02140">
    <property type="entry name" value="SUEL_Lectin"/>
    <property type="match status" value="1"/>
</dbReference>
<dbReference type="Gene3D" id="2.60.40.10">
    <property type="entry name" value="Immunoglobulins"/>
    <property type="match status" value="1"/>
</dbReference>
<name>A0A7D9HKT9_PARCT</name>
<protein>
    <submittedName>
        <fullName evidence="2">---NA</fullName>
    </submittedName>
</protein>
<accession>A0A7D9HKT9</accession>
<dbReference type="GO" id="GO:0016020">
    <property type="term" value="C:membrane"/>
    <property type="evidence" value="ECO:0007669"/>
    <property type="project" value="InterPro"/>
</dbReference>
<dbReference type="InterPro" id="IPR001190">
    <property type="entry name" value="SRCR"/>
</dbReference>
<dbReference type="GO" id="GO:0030246">
    <property type="term" value="F:carbohydrate binding"/>
    <property type="evidence" value="ECO:0007669"/>
    <property type="project" value="InterPro"/>
</dbReference>
<dbReference type="PROSITE" id="PS50853">
    <property type="entry name" value="FN3"/>
    <property type="match status" value="1"/>
</dbReference>
<dbReference type="SUPFAM" id="SSF49265">
    <property type="entry name" value="Fibronectin type III"/>
    <property type="match status" value="1"/>
</dbReference>
<evidence type="ECO:0000256" key="1">
    <source>
        <dbReference type="PROSITE-ProRule" id="PRU00196"/>
    </source>
</evidence>
<dbReference type="InterPro" id="IPR000922">
    <property type="entry name" value="Lectin_gal-bd_dom"/>
</dbReference>
<dbReference type="InterPro" id="IPR036772">
    <property type="entry name" value="SRCR-like_dom_sf"/>
</dbReference>
<proteinExistence type="predicted"/>
<organism evidence="2 3">
    <name type="scientific">Paramuricea clavata</name>
    <name type="common">Red gorgonian</name>
    <name type="synonym">Violescent sea-whip</name>
    <dbReference type="NCBI Taxonomy" id="317549"/>
    <lineage>
        <taxon>Eukaryota</taxon>
        <taxon>Metazoa</taxon>
        <taxon>Cnidaria</taxon>
        <taxon>Anthozoa</taxon>
        <taxon>Octocorallia</taxon>
        <taxon>Malacalcyonacea</taxon>
        <taxon>Plexauridae</taxon>
        <taxon>Paramuricea</taxon>
    </lineage>
</organism>
<dbReference type="PROSITE" id="PS01285">
    <property type="entry name" value="FA58C_1"/>
    <property type="match status" value="1"/>
</dbReference>
<dbReference type="SUPFAM" id="SSF49785">
    <property type="entry name" value="Galactose-binding domain-like"/>
    <property type="match status" value="1"/>
</dbReference>
<reference evidence="2" key="1">
    <citation type="submission" date="2020-04" db="EMBL/GenBank/DDBJ databases">
        <authorList>
            <person name="Alioto T."/>
            <person name="Alioto T."/>
            <person name="Gomez Garrido J."/>
        </authorList>
    </citation>
    <scope>NUCLEOTIDE SEQUENCE</scope>
    <source>
        <strain evidence="2">A484AB</strain>
    </source>
</reference>
<dbReference type="Gene3D" id="2.60.120.260">
    <property type="entry name" value="Galactose-binding domain-like"/>
    <property type="match status" value="1"/>
</dbReference>
<evidence type="ECO:0000313" key="2">
    <source>
        <dbReference type="EMBL" id="CAB3986279.1"/>
    </source>
</evidence>
<dbReference type="InterPro" id="IPR013783">
    <property type="entry name" value="Ig-like_fold"/>
</dbReference>
<dbReference type="Gene3D" id="3.10.250.10">
    <property type="entry name" value="SRCR-like domain"/>
    <property type="match status" value="1"/>
</dbReference>